<feature type="domain" description="Cytochrome b5 heme-binding" evidence="4">
    <location>
        <begin position="221"/>
        <end position="265"/>
    </location>
</feature>
<evidence type="ECO:0000259" key="4">
    <source>
        <dbReference type="Pfam" id="PF00173"/>
    </source>
</evidence>
<keyword evidence="3" id="KW-1133">Transmembrane helix</keyword>
<dbReference type="SUPFAM" id="SSF55856">
    <property type="entry name" value="Cytochrome b5-like heme/steroid binding domain"/>
    <property type="match status" value="1"/>
</dbReference>
<dbReference type="GO" id="GO:0012505">
    <property type="term" value="C:endomembrane system"/>
    <property type="evidence" value="ECO:0007669"/>
    <property type="project" value="TreeGrafter"/>
</dbReference>
<dbReference type="OrthoDB" id="10257697at2759"/>
<accession>A0A8H7ZIX4</accession>
<keyword evidence="3" id="KW-0472">Membrane</keyword>
<dbReference type="EMBL" id="JAEFCI010013351">
    <property type="protein sequence ID" value="KAG5455458.1"/>
    <property type="molecule type" value="Genomic_DNA"/>
</dbReference>
<protein>
    <recommendedName>
        <fullName evidence="4">Cytochrome b5 heme-binding domain-containing protein</fullName>
    </recommendedName>
</protein>
<feature type="transmembrane region" description="Helical" evidence="3">
    <location>
        <begin position="136"/>
        <end position="157"/>
    </location>
</feature>
<evidence type="ECO:0000313" key="6">
    <source>
        <dbReference type="Proteomes" id="UP000673691"/>
    </source>
</evidence>
<dbReference type="InterPro" id="IPR036400">
    <property type="entry name" value="Cyt_B5-like_heme/steroid_sf"/>
</dbReference>
<evidence type="ECO:0000256" key="1">
    <source>
        <dbReference type="ARBA" id="ARBA00038357"/>
    </source>
</evidence>
<evidence type="ECO:0000256" key="3">
    <source>
        <dbReference type="SAM" id="Phobius"/>
    </source>
</evidence>
<dbReference type="PANTHER" id="PTHR10281:SF76">
    <property type="entry name" value="CALCUTTA CUP-RELATED"/>
    <property type="match status" value="1"/>
</dbReference>
<name>A0A8H7ZIX4_9FUNG</name>
<dbReference type="Pfam" id="PF00173">
    <property type="entry name" value="Cyt-b5"/>
    <property type="match status" value="1"/>
</dbReference>
<dbReference type="PANTHER" id="PTHR10281">
    <property type="entry name" value="MEMBRANE-ASSOCIATED PROGESTERONE RECEPTOR COMPONENT-RELATED"/>
    <property type="match status" value="1"/>
</dbReference>
<dbReference type="GO" id="GO:0016020">
    <property type="term" value="C:membrane"/>
    <property type="evidence" value="ECO:0007669"/>
    <property type="project" value="TreeGrafter"/>
</dbReference>
<sequence>AFSVWQGFQVKWRRSPAVRLAPKIAPSSRRITKTTQRQAPASLVTEMARDTSHERGNGSGEAHHLVAADYGVDGVGGGRGGAAGAIRRRRNEAAAGAAAAVAEASSSRDEGGGGEDRSGRSARRPAPPARRCASRVLSAVMAMFMLVCAAMSVSFLITGNVTFGYHDSLPNWRRFLPVRPRRGFPREMGAPFAALVLTSSYVRRSDPHPSQIFALTLTLPSGVVYDVTSGRSHYGPKGGYRHFAGRDAARAFVTGCFETHRTHDLRGFTAEQLKVSRSRGVDVLLRKFEQIFPRRESYSSANRPRLADTRAVLVIFVVGCHVRPRHTRKENNAISAATAAPCRARSFEVGRGEALESISATRTSHPPIRKRAKNSVSFKACGAVLFRVVGARHGRLRRKKTEQPPFPLIVKFGLDSVALSNFSRTTIAKKVREATMRGMGIPPKTTGARLQVEFGEQVPVSEDD</sequence>
<reference evidence="5 6" key="1">
    <citation type="journal article" name="Sci. Rep.">
        <title>Genome-scale phylogenetic analyses confirm Olpidium as the closest living zoosporic fungus to the non-flagellated, terrestrial fungi.</title>
        <authorList>
            <person name="Chang Y."/>
            <person name="Rochon D."/>
            <person name="Sekimoto S."/>
            <person name="Wang Y."/>
            <person name="Chovatia M."/>
            <person name="Sandor L."/>
            <person name="Salamov A."/>
            <person name="Grigoriev I.V."/>
            <person name="Stajich J.E."/>
            <person name="Spatafora J.W."/>
        </authorList>
    </citation>
    <scope>NUCLEOTIDE SEQUENCE [LARGE SCALE GENOMIC DNA]</scope>
    <source>
        <strain evidence="5">S191</strain>
    </source>
</reference>
<dbReference type="Proteomes" id="UP000673691">
    <property type="component" value="Unassembled WGS sequence"/>
</dbReference>
<dbReference type="AlphaFoldDB" id="A0A8H7ZIX4"/>
<dbReference type="Gene3D" id="3.10.120.10">
    <property type="entry name" value="Cytochrome b5-like heme/steroid binding domain"/>
    <property type="match status" value="1"/>
</dbReference>
<keyword evidence="3" id="KW-0812">Transmembrane</keyword>
<evidence type="ECO:0000313" key="5">
    <source>
        <dbReference type="EMBL" id="KAG5455458.1"/>
    </source>
</evidence>
<evidence type="ECO:0000256" key="2">
    <source>
        <dbReference type="SAM" id="MobiDB-lite"/>
    </source>
</evidence>
<dbReference type="InterPro" id="IPR050577">
    <property type="entry name" value="MAPR/NEUFC/NENF-like"/>
</dbReference>
<keyword evidence="6" id="KW-1185">Reference proteome</keyword>
<comment type="similarity">
    <text evidence="1">Belongs to the cytochrome b5 family. MAPR subfamily.</text>
</comment>
<feature type="region of interest" description="Disordered" evidence="2">
    <location>
        <begin position="97"/>
        <end position="130"/>
    </location>
</feature>
<feature type="compositionally biased region" description="Basic and acidic residues" evidence="2">
    <location>
        <begin position="106"/>
        <end position="119"/>
    </location>
</feature>
<feature type="non-terminal residue" evidence="5">
    <location>
        <position position="1"/>
    </location>
</feature>
<proteinExistence type="inferred from homology"/>
<organism evidence="5 6">
    <name type="scientific">Olpidium bornovanus</name>
    <dbReference type="NCBI Taxonomy" id="278681"/>
    <lineage>
        <taxon>Eukaryota</taxon>
        <taxon>Fungi</taxon>
        <taxon>Fungi incertae sedis</taxon>
        <taxon>Olpidiomycota</taxon>
        <taxon>Olpidiomycotina</taxon>
        <taxon>Olpidiomycetes</taxon>
        <taxon>Olpidiales</taxon>
        <taxon>Olpidiaceae</taxon>
        <taxon>Olpidium</taxon>
    </lineage>
</organism>
<comment type="caution">
    <text evidence="5">The sequence shown here is derived from an EMBL/GenBank/DDBJ whole genome shotgun (WGS) entry which is preliminary data.</text>
</comment>
<gene>
    <name evidence="5" type="ORF">BJ554DRAFT_5121</name>
</gene>
<dbReference type="InterPro" id="IPR001199">
    <property type="entry name" value="Cyt_B5-like_heme/steroid-bd"/>
</dbReference>